<dbReference type="GO" id="GO:0003729">
    <property type="term" value="F:mRNA binding"/>
    <property type="evidence" value="ECO:0007669"/>
    <property type="project" value="TreeGrafter"/>
</dbReference>
<feature type="region of interest" description="Disordered" evidence="1">
    <location>
        <begin position="385"/>
        <end position="410"/>
    </location>
</feature>
<dbReference type="GO" id="GO:0006357">
    <property type="term" value="P:regulation of transcription by RNA polymerase II"/>
    <property type="evidence" value="ECO:0007669"/>
    <property type="project" value="InterPro"/>
</dbReference>
<feature type="domain" description="KOW" evidence="2">
    <location>
        <begin position="326"/>
        <end position="353"/>
    </location>
</feature>
<sequence>MNAASCCLWKKKVQPRGQAATSEARLLLVNLFKVSESSNENDGFKRQRIEYLFMKYEVGEKIEVHEGELKSCRGVIVEVNDKIVVIKPLNLKKFNNQTVDVTTDKISKYFEIRDHIKVDNGRNAGDTGTVVKYDGKEVIFLSDLTKMKLKLYQMIVQFLLRENLEILTQMNTVVTKSPAQLMGKINNKTAKSMDLAKNELQINDQVTIVDGPFAQKKQFEETVVGTIKFIFKSFLFVQNTKRKVHAGFSVVRQRNVLRYGAKMPEQNTERLNFDDISKLKNGVLGATDNNKTEDIFKVPNLPGNNAAKTSSNSHGNRGGFNNHNKDPLFGKQIRINKGPYKGYYGVVKDVNGNIARVELHTTCRTINVDKSRCILVDSNPIPVRETSSSSYRSDYKSTADDEGLIENDNNKYTPCKTPLYGAKTPMYGSQTPNPFASDSDIWNPLSSPRHNSMNTDDDYNSFSYNDDLNIASVAPQTPGAFMNAAIPYGGVPMTPGIGIDQ</sequence>
<proteinExistence type="predicted"/>
<dbReference type="CDD" id="cd06085">
    <property type="entry name" value="KOW_Spt5_5"/>
    <property type="match status" value="1"/>
</dbReference>
<feature type="region of interest" description="Disordered" evidence="1">
    <location>
        <begin position="297"/>
        <end position="326"/>
    </location>
</feature>
<dbReference type="InterPro" id="IPR041977">
    <property type="entry name" value="KOW_Spt5_4"/>
</dbReference>
<dbReference type="Proteomes" id="UP000046392">
    <property type="component" value="Unplaced"/>
</dbReference>
<feature type="domain" description="KOW" evidence="2">
    <location>
        <begin position="55"/>
        <end position="82"/>
    </location>
</feature>
<dbReference type="InterPro" id="IPR039659">
    <property type="entry name" value="SPT5"/>
</dbReference>
<protein>
    <submittedName>
        <fullName evidence="4">KOW domain-containing protein</fullName>
    </submittedName>
</protein>
<dbReference type="PANTHER" id="PTHR11125">
    <property type="entry name" value="SUPPRESSOR OF TY 5"/>
    <property type="match status" value="1"/>
</dbReference>
<dbReference type="SUPFAM" id="SSF50104">
    <property type="entry name" value="Translation proteins SH3-like domain"/>
    <property type="match status" value="1"/>
</dbReference>
<dbReference type="Gene3D" id="2.30.30.30">
    <property type="match status" value="3"/>
</dbReference>
<evidence type="ECO:0000256" key="1">
    <source>
        <dbReference type="SAM" id="MobiDB-lite"/>
    </source>
</evidence>
<dbReference type="GO" id="GO:0032044">
    <property type="term" value="C:DSIF complex"/>
    <property type="evidence" value="ECO:0007669"/>
    <property type="project" value="TreeGrafter"/>
</dbReference>
<dbReference type="Pfam" id="PF23290">
    <property type="entry name" value="KOW5_SPT5"/>
    <property type="match status" value="1"/>
</dbReference>
<dbReference type="InterPro" id="IPR005824">
    <property type="entry name" value="KOW"/>
</dbReference>
<dbReference type="InterPro" id="IPR041975">
    <property type="entry name" value="KOW_Spt5_2"/>
</dbReference>
<organism evidence="3 4">
    <name type="scientific">Strongyloides papillosus</name>
    <name type="common">Intestinal threadworm</name>
    <dbReference type="NCBI Taxonomy" id="174720"/>
    <lineage>
        <taxon>Eukaryota</taxon>
        <taxon>Metazoa</taxon>
        <taxon>Ecdysozoa</taxon>
        <taxon>Nematoda</taxon>
        <taxon>Chromadorea</taxon>
        <taxon>Rhabditida</taxon>
        <taxon>Tylenchina</taxon>
        <taxon>Panagrolaimomorpha</taxon>
        <taxon>Strongyloidoidea</taxon>
        <taxon>Strongyloididae</taxon>
        <taxon>Strongyloides</taxon>
    </lineage>
</organism>
<evidence type="ECO:0000313" key="4">
    <source>
        <dbReference type="WBParaSite" id="SPAL_0001604500.1"/>
    </source>
</evidence>
<evidence type="ECO:0000313" key="3">
    <source>
        <dbReference type="Proteomes" id="UP000046392"/>
    </source>
</evidence>
<accession>A0A0N5CDV4</accession>
<dbReference type="PANTHER" id="PTHR11125:SF7">
    <property type="entry name" value="TRANSCRIPTION ELONGATION FACTOR SPT5"/>
    <property type="match status" value="1"/>
</dbReference>
<dbReference type="GO" id="GO:0032784">
    <property type="term" value="P:regulation of DNA-templated transcription elongation"/>
    <property type="evidence" value="ECO:0007669"/>
    <property type="project" value="InterPro"/>
</dbReference>
<dbReference type="InterPro" id="IPR008991">
    <property type="entry name" value="Translation_prot_SH3-like_sf"/>
</dbReference>
<dbReference type="WBParaSite" id="SPAL_0001604500.1">
    <property type="protein sequence ID" value="SPAL_0001604500.1"/>
    <property type="gene ID" value="SPAL_0001604500"/>
</dbReference>
<feature type="domain" description="KOW" evidence="2">
    <location>
        <begin position="109"/>
        <end position="136"/>
    </location>
</feature>
<dbReference type="CDD" id="cd06084">
    <property type="entry name" value="KOW_Spt5_4"/>
    <property type="match status" value="1"/>
</dbReference>
<keyword evidence="3" id="KW-1185">Reference proteome</keyword>
<feature type="domain" description="KOW" evidence="2">
    <location>
        <begin position="199"/>
        <end position="233"/>
    </location>
</feature>
<dbReference type="GO" id="GO:0006368">
    <property type="term" value="P:transcription elongation by RNA polymerase II"/>
    <property type="evidence" value="ECO:0007669"/>
    <property type="project" value="TreeGrafter"/>
</dbReference>
<dbReference type="SMART" id="SM00739">
    <property type="entry name" value="KOW"/>
    <property type="match status" value="4"/>
</dbReference>
<dbReference type="AlphaFoldDB" id="A0A0N5CDV4"/>
<dbReference type="STRING" id="174720.A0A0N5CDV4"/>
<dbReference type="InterPro" id="IPR014722">
    <property type="entry name" value="Rib_uL2_dom2"/>
</dbReference>
<dbReference type="InterPro" id="IPR041978">
    <property type="entry name" value="KOW_Spt5_5"/>
</dbReference>
<evidence type="ECO:0000259" key="2">
    <source>
        <dbReference type="SMART" id="SM00739"/>
    </source>
</evidence>
<name>A0A0N5CDV4_STREA</name>
<dbReference type="Pfam" id="PF23284">
    <property type="entry name" value="KOW2_Spt5"/>
    <property type="match status" value="1"/>
</dbReference>
<feature type="compositionally biased region" description="Polar residues" evidence="1">
    <location>
        <begin position="302"/>
        <end position="322"/>
    </location>
</feature>
<dbReference type="Pfam" id="PF23291">
    <property type="entry name" value="KOW4_SPT5"/>
    <property type="match status" value="1"/>
</dbReference>
<reference evidence="4" key="1">
    <citation type="submission" date="2017-02" db="UniProtKB">
        <authorList>
            <consortium name="WormBaseParasite"/>
        </authorList>
    </citation>
    <scope>IDENTIFICATION</scope>
</reference>